<protein>
    <submittedName>
        <fullName evidence="2">DUF2939 domain-containing protein</fullName>
    </submittedName>
</protein>
<reference evidence="2 3" key="1">
    <citation type="submission" date="2024-03" db="EMBL/GenBank/DDBJ databases">
        <title>Novel species of the genus Variovorax.</title>
        <authorList>
            <person name="Liu Q."/>
            <person name="Xin Y.-H."/>
        </authorList>
    </citation>
    <scope>NUCLEOTIDE SEQUENCE [LARGE SCALE GENOMIC DNA]</scope>
    <source>
        <strain evidence="2 3">KACC 18899</strain>
    </source>
</reference>
<accession>A0ABU8VHR3</accession>
<name>A0ABU8VHR3_9BURK</name>
<evidence type="ECO:0000313" key="3">
    <source>
        <dbReference type="Proteomes" id="UP001365846"/>
    </source>
</evidence>
<dbReference type="EMBL" id="JBBKZU010000006">
    <property type="protein sequence ID" value="MEJ8812702.1"/>
    <property type="molecule type" value="Genomic_DNA"/>
</dbReference>
<organism evidence="2 3">
    <name type="scientific">Variovorax ureilyticus</name>
    <dbReference type="NCBI Taxonomy" id="1836198"/>
    <lineage>
        <taxon>Bacteria</taxon>
        <taxon>Pseudomonadati</taxon>
        <taxon>Pseudomonadota</taxon>
        <taxon>Betaproteobacteria</taxon>
        <taxon>Burkholderiales</taxon>
        <taxon>Comamonadaceae</taxon>
        <taxon>Variovorax</taxon>
    </lineage>
</organism>
<proteinExistence type="predicted"/>
<sequence>MKSKSLVAVVLVLLLGLAAYWYWSPFLALRQLQTAARNGDAEEFNRHVDYPRLRESLKDQFSALVAQKLGAQKDPGNPLATLGSMLGLGLVNQLVDVMVRPETVMAAMSHGRLAQPAPAATPNPAPAPGQAAPASPPRTDAGAQTDDRPRWVIDRQGVSRITAFAIDPAKPEEPNSERLGLVFERSGFVDWKLTEIRMPASAFSQ</sequence>
<dbReference type="Proteomes" id="UP001365846">
    <property type="component" value="Unassembled WGS sequence"/>
</dbReference>
<dbReference type="RefSeq" id="WP_340357943.1">
    <property type="nucleotide sequence ID" value="NZ_JBBKZU010000006.1"/>
</dbReference>
<dbReference type="Pfam" id="PF11159">
    <property type="entry name" value="DUF2939"/>
    <property type="match status" value="1"/>
</dbReference>
<comment type="caution">
    <text evidence="2">The sequence shown here is derived from an EMBL/GenBank/DDBJ whole genome shotgun (WGS) entry which is preliminary data.</text>
</comment>
<evidence type="ECO:0000256" key="1">
    <source>
        <dbReference type="SAM" id="MobiDB-lite"/>
    </source>
</evidence>
<gene>
    <name evidence="2" type="ORF">WKW77_16570</name>
</gene>
<keyword evidence="3" id="KW-1185">Reference proteome</keyword>
<dbReference type="InterPro" id="IPR021330">
    <property type="entry name" value="DUF2939"/>
</dbReference>
<feature type="region of interest" description="Disordered" evidence="1">
    <location>
        <begin position="113"/>
        <end position="149"/>
    </location>
</feature>
<evidence type="ECO:0000313" key="2">
    <source>
        <dbReference type="EMBL" id="MEJ8812702.1"/>
    </source>
</evidence>